<evidence type="ECO:0000313" key="3">
    <source>
        <dbReference type="EMBL" id="KEZ78794.1"/>
    </source>
</evidence>
<feature type="signal peptide" evidence="1">
    <location>
        <begin position="1"/>
        <end position="17"/>
    </location>
</feature>
<dbReference type="eggNOG" id="ENOG503349V">
    <property type="taxonomic scope" value="Bacteria"/>
</dbReference>
<protein>
    <recommendedName>
        <fullName evidence="2">PrcB C-terminal domain-containing protein</fullName>
    </recommendedName>
</protein>
<comment type="caution">
    <text evidence="3">The sequence shown here is derived from an EMBL/GenBank/DDBJ whole genome shotgun (WGS) entry which is preliminary data.</text>
</comment>
<evidence type="ECO:0000256" key="1">
    <source>
        <dbReference type="SAM" id="SignalP"/>
    </source>
</evidence>
<dbReference type="PROSITE" id="PS51257">
    <property type="entry name" value="PROKAR_LIPOPROTEIN"/>
    <property type="match status" value="1"/>
</dbReference>
<proteinExistence type="predicted"/>
<evidence type="ECO:0000259" key="2">
    <source>
        <dbReference type="Pfam" id="PF14343"/>
    </source>
</evidence>
<feature type="domain" description="PrcB C-terminal" evidence="2">
    <location>
        <begin position="79"/>
        <end position="127"/>
    </location>
</feature>
<keyword evidence="4" id="KW-1185">Reference proteome</keyword>
<feature type="chain" id="PRO_5001776597" description="PrcB C-terminal domain-containing protein" evidence="1">
    <location>
        <begin position="18"/>
        <end position="166"/>
    </location>
</feature>
<dbReference type="STRING" id="1304275.C41B8_01652"/>
<keyword evidence="1" id="KW-0732">Signal</keyword>
<dbReference type="Pfam" id="PF14343">
    <property type="entry name" value="PrcB_C"/>
    <property type="match status" value="1"/>
</dbReference>
<dbReference type="Proteomes" id="UP000028302">
    <property type="component" value="Unassembled WGS sequence"/>
</dbReference>
<dbReference type="InterPro" id="IPR025748">
    <property type="entry name" value="PrcB_C_dom"/>
</dbReference>
<name>A0A084IQ10_SALHC</name>
<dbReference type="OrthoDB" id="7063364at2"/>
<accession>A0A084IQ10</accession>
<evidence type="ECO:0000313" key="4">
    <source>
        <dbReference type="Proteomes" id="UP000028302"/>
    </source>
</evidence>
<dbReference type="AlphaFoldDB" id="A0A084IQ10"/>
<organism evidence="3 4">
    <name type="scientific">Salinisphaera hydrothermalis (strain C41B8)</name>
    <dbReference type="NCBI Taxonomy" id="1304275"/>
    <lineage>
        <taxon>Bacteria</taxon>
        <taxon>Pseudomonadati</taxon>
        <taxon>Pseudomonadota</taxon>
        <taxon>Gammaproteobacteria</taxon>
        <taxon>Salinisphaerales</taxon>
        <taxon>Salinisphaeraceae</taxon>
        <taxon>Salinisphaera</taxon>
    </lineage>
</organism>
<reference evidence="3 4" key="1">
    <citation type="submission" date="2013-03" db="EMBL/GenBank/DDBJ databases">
        <title>Salinisphaera hydrothermalis C41B8 Genome Sequencing.</title>
        <authorList>
            <person name="Li C."/>
            <person name="Lai Q."/>
            <person name="Shao Z."/>
        </authorList>
    </citation>
    <scope>NUCLEOTIDE SEQUENCE [LARGE SCALE GENOMIC DNA]</scope>
    <source>
        <strain evidence="3 4">C41B8</strain>
    </source>
</reference>
<gene>
    <name evidence="3" type="ORF">C41B8_01652</name>
</gene>
<sequence length="166" mass="17720">MFMMRLGLLLISSVALSACSVLHLGDSASGVSVVGKNTYCGTPSQQSEAHYFATPGAFQNWIDYRNISGFSPKMARNGVLVVEMGQRPTGGYNVKLDGKKTGLKNDVLTVGMDWHAPRLDAAVSQAMITECVALHLPQGQYNKVRVVDQLGNLRGSVNVSGSKSSS</sequence>
<dbReference type="EMBL" id="APNK01000002">
    <property type="protein sequence ID" value="KEZ78794.1"/>
    <property type="molecule type" value="Genomic_DNA"/>
</dbReference>